<evidence type="ECO:0000313" key="4">
    <source>
        <dbReference type="Proteomes" id="UP000176608"/>
    </source>
</evidence>
<feature type="transmembrane region" description="Helical" evidence="1">
    <location>
        <begin position="388"/>
        <end position="411"/>
    </location>
</feature>
<dbReference type="AlphaFoldDB" id="A0A1F4UUC0"/>
<protein>
    <recommendedName>
        <fullName evidence="5">Yip1 domain-containing protein</fullName>
    </recommendedName>
</protein>
<feature type="signal peptide" evidence="2">
    <location>
        <begin position="1"/>
        <end position="28"/>
    </location>
</feature>
<dbReference type="STRING" id="1802617.A2886_00245"/>
<accession>A0A1F4UUC0</accession>
<reference evidence="3 4" key="1">
    <citation type="journal article" date="2016" name="Nat. Commun.">
        <title>Thousands of microbial genomes shed light on interconnected biogeochemical processes in an aquifer system.</title>
        <authorList>
            <person name="Anantharaman K."/>
            <person name="Brown C.T."/>
            <person name="Hug L.A."/>
            <person name="Sharon I."/>
            <person name="Castelle C.J."/>
            <person name="Probst A.J."/>
            <person name="Thomas B.C."/>
            <person name="Singh A."/>
            <person name="Wilkins M.J."/>
            <person name="Karaoz U."/>
            <person name="Brodie E.L."/>
            <person name="Williams K.H."/>
            <person name="Hubbard S.S."/>
            <person name="Banfield J.F."/>
        </authorList>
    </citation>
    <scope>NUCLEOTIDE SEQUENCE [LARGE SCALE GENOMIC DNA]</scope>
</reference>
<feature type="transmembrane region" description="Helical" evidence="1">
    <location>
        <begin position="313"/>
        <end position="336"/>
    </location>
</feature>
<evidence type="ECO:0000256" key="2">
    <source>
        <dbReference type="SAM" id="SignalP"/>
    </source>
</evidence>
<dbReference type="EMBL" id="MEVA01000003">
    <property type="protein sequence ID" value="OGC47803.1"/>
    <property type="molecule type" value="Genomic_DNA"/>
</dbReference>
<comment type="caution">
    <text evidence="3">The sequence shown here is derived from an EMBL/GenBank/DDBJ whole genome shotgun (WGS) entry which is preliminary data.</text>
</comment>
<sequence>MKLRFKKILSVFLITSVLVISTPLPVFAQGAGDPCDTPNNNPEECIYYNNRKAHPNIDISSTSSNLFLSSMLYPVTLATGYSLGQLHACISDFVSRFGLGGFSPECQGLGDPSRYTRTSGTLMGVTTLTNEAAFKTPAPVSLAYYINYTAQRIPLLKNTAFAQDKTLYKNQPLLDHILKVWVVTRNLAYGALAVAMLVIGIMIMTRKELSPRVNVTVQNALPRVVLALILITFSYPIGALAASLTGPLNVVPGAIFNDLNASLGWVGLVSDVVVILMLIGITIATGGVAAFVFIGFGIIWLILWFIIAIKGLIITLKIIISIVSAPLTFAFGAIPGNEALTVNWFKLLAVRVVSIPAMYFGLHFAFFIMRSAWSSFFNINLSWDIGYILSQLGTATFVAFSAPLLGLWILIESTKIPGRLEEAFLEPKKPTRRK</sequence>
<evidence type="ECO:0000313" key="3">
    <source>
        <dbReference type="EMBL" id="OGC47803.1"/>
    </source>
</evidence>
<feature type="transmembrane region" description="Helical" evidence="1">
    <location>
        <begin position="224"/>
        <end position="242"/>
    </location>
</feature>
<proteinExistence type="predicted"/>
<name>A0A1F4UUC0_UNCKA</name>
<keyword evidence="1" id="KW-0812">Transmembrane</keyword>
<keyword evidence="1" id="KW-1133">Transmembrane helix</keyword>
<feature type="transmembrane region" description="Helical" evidence="1">
    <location>
        <begin position="187"/>
        <end position="204"/>
    </location>
</feature>
<gene>
    <name evidence="3" type="ORF">A2886_00245</name>
</gene>
<feature type="transmembrane region" description="Helical" evidence="1">
    <location>
        <begin position="288"/>
        <end position="307"/>
    </location>
</feature>
<feature type="chain" id="PRO_5009514905" description="Yip1 domain-containing protein" evidence="2">
    <location>
        <begin position="29"/>
        <end position="434"/>
    </location>
</feature>
<feature type="transmembrane region" description="Helical" evidence="1">
    <location>
        <begin position="348"/>
        <end position="368"/>
    </location>
</feature>
<keyword evidence="1" id="KW-0472">Membrane</keyword>
<organism evidence="3 4">
    <name type="scientific">candidate division WWE3 bacterium RIFCSPHIGHO2_01_FULL_42_13</name>
    <dbReference type="NCBI Taxonomy" id="1802617"/>
    <lineage>
        <taxon>Bacteria</taxon>
        <taxon>Katanobacteria</taxon>
    </lineage>
</organism>
<keyword evidence="2" id="KW-0732">Signal</keyword>
<evidence type="ECO:0000256" key="1">
    <source>
        <dbReference type="SAM" id="Phobius"/>
    </source>
</evidence>
<feature type="transmembrane region" description="Helical" evidence="1">
    <location>
        <begin position="262"/>
        <end position="281"/>
    </location>
</feature>
<evidence type="ECO:0008006" key="5">
    <source>
        <dbReference type="Google" id="ProtNLM"/>
    </source>
</evidence>
<dbReference type="Proteomes" id="UP000176608">
    <property type="component" value="Unassembled WGS sequence"/>
</dbReference>